<gene>
    <name evidence="1" type="ORF">ARTHRO_10522</name>
    <name evidence="2" type="ORF">ARTHRO_50140</name>
</gene>
<dbReference type="AlphaFoldDB" id="A0A9P1KJT6"/>
<name>A0A9P1KJT6_9CYAN</name>
<protein>
    <submittedName>
        <fullName evidence="2">Uncharacterized protein</fullName>
    </submittedName>
</protein>
<dbReference type="RefSeq" id="WP_006669822.1">
    <property type="nucleotide sequence ID" value="NZ_FO818640.1"/>
</dbReference>
<evidence type="ECO:0000313" key="2">
    <source>
        <dbReference type="EMBL" id="CDM97173.1"/>
    </source>
</evidence>
<evidence type="ECO:0000313" key="3">
    <source>
        <dbReference type="Proteomes" id="UP000032946"/>
    </source>
</evidence>
<dbReference type="EMBL" id="FO818640">
    <property type="protein sequence ID" value="CDM92849.1"/>
    <property type="molecule type" value="Genomic_DNA"/>
</dbReference>
<dbReference type="EMBL" id="FO818640">
    <property type="protein sequence ID" value="CDM97173.1"/>
    <property type="molecule type" value="Genomic_DNA"/>
</dbReference>
<organism evidence="2 3">
    <name type="scientific">Limnospira indica PCC 8005</name>
    <dbReference type="NCBI Taxonomy" id="376219"/>
    <lineage>
        <taxon>Bacteria</taxon>
        <taxon>Bacillati</taxon>
        <taxon>Cyanobacteriota</taxon>
        <taxon>Cyanophyceae</taxon>
        <taxon>Oscillatoriophycideae</taxon>
        <taxon>Oscillatoriales</taxon>
        <taxon>Sirenicapillariaceae</taxon>
        <taxon>Limnospira</taxon>
    </lineage>
</organism>
<keyword evidence="3" id="KW-1185">Reference proteome</keyword>
<proteinExistence type="predicted"/>
<sequence length="67" mass="7645">MNPKYGQIKQLAMKLYCFMLSHPETIPLKSESVRRHIAALCFDAAADFLAVQDQWIEEQESSEKSGN</sequence>
<accession>A0A9P1KJT6</accession>
<evidence type="ECO:0000313" key="1">
    <source>
        <dbReference type="EMBL" id="CDM92849.1"/>
    </source>
</evidence>
<dbReference type="Proteomes" id="UP000032946">
    <property type="component" value="Chromosome"/>
</dbReference>
<reference evidence="2 3" key="1">
    <citation type="submission" date="2014-02" db="EMBL/GenBank/DDBJ databases">
        <authorList>
            <person name="Genoscope - CEA"/>
        </authorList>
    </citation>
    <scope>NUCLEOTIDE SEQUENCE [LARGE SCALE GENOMIC DNA]</scope>
    <source>
        <strain evidence="2 3">PCC 8005</strain>
    </source>
</reference>